<evidence type="ECO:0000256" key="11">
    <source>
        <dbReference type="RuleBase" id="RU003357"/>
    </source>
</evidence>
<dbReference type="EMBL" id="QWGE01000001">
    <property type="protein sequence ID" value="RIJ42995.1"/>
    <property type="molecule type" value="Genomic_DNA"/>
</dbReference>
<organism evidence="15 16">
    <name type="scientific">Pontibacter oryzae</name>
    <dbReference type="NCBI Taxonomy" id="2304593"/>
    <lineage>
        <taxon>Bacteria</taxon>
        <taxon>Pseudomonadati</taxon>
        <taxon>Bacteroidota</taxon>
        <taxon>Cytophagia</taxon>
        <taxon>Cytophagales</taxon>
        <taxon>Hymenobacteraceae</taxon>
        <taxon>Pontibacter</taxon>
    </lineage>
</organism>
<dbReference type="InterPro" id="IPR039426">
    <property type="entry name" value="TonB-dep_rcpt-like"/>
</dbReference>
<dbReference type="GO" id="GO:0009279">
    <property type="term" value="C:cell outer membrane"/>
    <property type="evidence" value="ECO:0007669"/>
    <property type="project" value="UniProtKB-SubCell"/>
</dbReference>
<dbReference type="InterPro" id="IPR023997">
    <property type="entry name" value="TonB-dep_OMP_SusC/RagA_CS"/>
</dbReference>
<dbReference type="RefSeq" id="WP_119430877.1">
    <property type="nucleotide sequence ID" value="NZ_QWGE01000001.1"/>
</dbReference>
<keyword evidence="8" id="KW-0675">Receptor</keyword>
<evidence type="ECO:0000256" key="2">
    <source>
        <dbReference type="ARBA" id="ARBA00022448"/>
    </source>
</evidence>
<evidence type="ECO:0000256" key="10">
    <source>
        <dbReference type="PROSITE-ProRule" id="PRU01360"/>
    </source>
</evidence>
<dbReference type="Proteomes" id="UP000266005">
    <property type="component" value="Unassembled WGS sequence"/>
</dbReference>
<keyword evidence="9 10" id="KW-0998">Cell outer membrane</keyword>
<dbReference type="NCBIfam" id="TIGR04056">
    <property type="entry name" value="OMP_RagA_SusC"/>
    <property type="match status" value="1"/>
</dbReference>
<gene>
    <name evidence="15" type="ORF">D1627_03940</name>
</gene>
<accession>A0A399SMG7</accession>
<comment type="subcellular location">
    <subcellularLocation>
        <location evidence="1 10">Cell outer membrane</location>
        <topology evidence="1 10">Multi-pass membrane protein</topology>
    </subcellularLocation>
</comment>
<dbReference type="Gene3D" id="2.170.130.10">
    <property type="entry name" value="TonB-dependent receptor, plug domain"/>
    <property type="match status" value="1"/>
</dbReference>
<dbReference type="SUPFAM" id="SSF49464">
    <property type="entry name" value="Carboxypeptidase regulatory domain-like"/>
    <property type="match status" value="1"/>
</dbReference>
<keyword evidence="5 12" id="KW-0732">Signal</keyword>
<evidence type="ECO:0000256" key="4">
    <source>
        <dbReference type="ARBA" id="ARBA00022692"/>
    </source>
</evidence>
<proteinExistence type="inferred from homology"/>
<keyword evidence="2 10" id="KW-0813">Transport</keyword>
<keyword evidence="6 11" id="KW-0798">TonB box</keyword>
<sequence length="1062" mass="114268">MKKVLLLSLILAFLIPVLSYAQGARTITGKVTDQASGQALPGVAVLAKGTSVGTATDVQGNYSINVPDGSNTLVFRYVGYSDVERAIGNATTINVSMGVDTKQLSEVVVTAIGIERETKALGYSVQEVGAESLERSTQPSLANALNGKVAGVNITSASGSPGAGSRIIIRGATSVSGDNQPLFVVDGVPIDNSTTSAGNPNDGTNTVLSGVANSNRAVDINPEDIESVTVLKGPAATALYGIRAGSGAIVITTKKGTKGAAVVNYSTSFTLDYVNKLPELQQRYSQGSGGEFLGTFGGFNSTLSWGAPLDQLRFDGQPYRYDPNGFLVPVGSPTATDQRAIAYDNLDNFFETGTTWTNSLSISGGTEKTDYYVSLGRTDQEGVVPNSDFTRTSVRINGSTQLSEKLNTFGSANYIKSGGSRIQQGSNTSGVMLGLLRAPITFDLSGGFGEDGEDNPGAYVFPDGTQRTYREGAGYDNPFWTVNRNPYNDEVNRLIGYVGAKYDFTDWINATFRLGTDWYSDRRTNGFDIQSRTAPAGRVAEDQVFNRDLNTDFLVNINRELTTDFSARLILGHNYYSSNYQRLYTQGDGLAVPTFFDLGNAASITTVESTTKIERAAVFGDLSLSYKDYLFLGFTGRNEWSSTLPSNDQSFFYPSVNLGFVFTQALDIGGDVLDFGKVRASYAVVGKDAPAYSLTTPFTFSTWGDGWTTGISFPFTGVAGFNQLTQLGNAGIKPEKNKSIEAGIDLRFFNNRLGLDATWYKNNSEDQIIPVSVSSASGFLSAILNAGEIENRGIEAILRGTPVQTNDFSWDVIVNFTRNQSEVISLYPGVETITLNGFTSPSSRAVVGEPYGVLFGGRFARNDQGQMLIGDDGFPFPADEDGIIGDPNPDWTAGITNTLTWKGLSLSALLDIRKGGDIWNGTVGVMTFFGTAKRTENRGETKVFEGVRLDGTPNTQEVVLDEEWYQANGGGFGAIEEQFVEDGSWVRLRELTLSYRLPSSLLEDTPVKSASIAFNARNLWLNTDYSGIDPENNLTGQGNALGLDYFSMPNTEGYGLTLRVSF</sequence>
<keyword evidence="16" id="KW-1185">Reference proteome</keyword>
<evidence type="ECO:0000256" key="5">
    <source>
        <dbReference type="ARBA" id="ARBA00022729"/>
    </source>
</evidence>
<dbReference type="Gene3D" id="2.40.170.20">
    <property type="entry name" value="TonB-dependent receptor, beta-barrel domain"/>
    <property type="match status" value="1"/>
</dbReference>
<dbReference type="PROSITE" id="PS52016">
    <property type="entry name" value="TONB_DEPENDENT_REC_3"/>
    <property type="match status" value="1"/>
</dbReference>
<keyword evidence="7 10" id="KW-0472">Membrane</keyword>
<evidence type="ECO:0000259" key="13">
    <source>
        <dbReference type="Pfam" id="PF00593"/>
    </source>
</evidence>
<comment type="caution">
    <text evidence="15">The sequence shown here is derived from an EMBL/GenBank/DDBJ whole genome shotgun (WGS) entry which is preliminary data.</text>
</comment>
<protein>
    <submittedName>
        <fullName evidence="15">SusC/RagA family TonB-linked outer membrane protein</fullName>
    </submittedName>
</protein>
<evidence type="ECO:0000256" key="6">
    <source>
        <dbReference type="ARBA" id="ARBA00023077"/>
    </source>
</evidence>
<evidence type="ECO:0000259" key="14">
    <source>
        <dbReference type="Pfam" id="PF07715"/>
    </source>
</evidence>
<name>A0A399SMG7_9BACT</name>
<evidence type="ECO:0000313" key="15">
    <source>
        <dbReference type="EMBL" id="RIJ42995.1"/>
    </source>
</evidence>
<feature type="signal peptide" evidence="12">
    <location>
        <begin position="1"/>
        <end position="21"/>
    </location>
</feature>
<evidence type="ECO:0000256" key="7">
    <source>
        <dbReference type="ARBA" id="ARBA00023136"/>
    </source>
</evidence>
<dbReference type="SUPFAM" id="SSF56935">
    <property type="entry name" value="Porins"/>
    <property type="match status" value="1"/>
</dbReference>
<dbReference type="InterPro" id="IPR036942">
    <property type="entry name" value="Beta-barrel_TonB_sf"/>
</dbReference>
<evidence type="ECO:0000256" key="3">
    <source>
        <dbReference type="ARBA" id="ARBA00022452"/>
    </source>
</evidence>
<dbReference type="OrthoDB" id="9768177at2"/>
<dbReference type="PANTHER" id="PTHR30069">
    <property type="entry name" value="TONB-DEPENDENT OUTER MEMBRANE RECEPTOR"/>
    <property type="match status" value="1"/>
</dbReference>
<dbReference type="GO" id="GO:0015344">
    <property type="term" value="F:siderophore uptake transmembrane transporter activity"/>
    <property type="evidence" value="ECO:0007669"/>
    <property type="project" value="TreeGrafter"/>
</dbReference>
<evidence type="ECO:0000256" key="12">
    <source>
        <dbReference type="SAM" id="SignalP"/>
    </source>
</evidence>
<reference evidence="16" key="1">
    <citation type="submission" date="2018-08" db="EMBL/GenBank/DDBJ databases">
        <title>Mucilaginibacter sp. MYSH2.</title>
        <authorList>
            <person name="Seo T."/>
        </authorList>
    </citation>
    <scope>NUCLEOTIDE SEQUENCE [LARGE SCALE GENOMIC DNA]</scope>
    <source>
        <strain evidence="16">KIRAN</strain>
    </source>
</reference>
<dbReference type="InterPro" id="IPR023996">
    <property type="entry name" value="TonB-dep_OMP_SusC/RagA"/>
</dbReference>
<comment type="similarity">
    <text evidence="10 11">Belongs to the TonB-dependent receptor family.</text>
</comment>
<dbReference type="Gene3D" id="2.60.40.1120">
    <property type="entry name" value="Carboxypeptidase-like, regulatory domain"/>
    <property type="match status" value="1"/>
</dbReference>
<dbReference type="GO" id="GO:0044718">
    <property type="term" value="P:siderophore transmembrane transport"/>
    <property type="evidence" value="ECO:0007669"/>
    <property type="project" value="TreeGrafter"/>
</dbReference>
<feature type="chain" id="PRO_5017331942" evidence="12">
    <location>
        <begin position="22"/>
        <end position="1062"/>
    </location>
</feature>
<dbReference type="Pfam" id="PF07715">
    <property type="entry name" value="Plug"/>
    <property type="match status" value="1"/>
</dbReference>
<dbReference type="InterPro" id="IPR037066">
    <property type="entry name" value="Plug_dom_sf"/>
</dbReference>
<evidence type="ECO:0000256" key="8">
    <source>
        <dbReference type="ARBA" id="ARBA00023170"/>
    </source>
</evidence>
<feature type="domain" description="TonB-dependent receptor plug" evidence="14">
    <location>
        <begin position="121"/>
        <end position="248"/>
    </location>
</feature>
<evidence type="ECO:0000313" key="16">
    <source>
        <dbReference type="Proteomes" id="UP000266005"/>
    </source>
</evidence>
<dbReference type="Pfam" id="PF13715">
    <property type="entry name" value="CarbopepD_reg_2"/>
    <property type="match status" value="1"/>
</dbReference>
<dbReference type="AlphaFoldDB" id="A0A399SMG7"/>
<evidence type="ECO:0000256" key="1">
    <source>
        <dbReference type="ARBA" id="ARBA00004571"/>
    </source>
</evidence>
<keyword evidence="3 10" id="KW-1134">Transmembrane beta strand</keyword>
<feature type="domain" description="TonB-dependent receptor-like beta-barrel" evidence="13">
    <location>
        <begin position="448"/>
        <end position="1019"/>
    </location>
</feature>
<dbReference type="InterPro" id="IPR008969">
    <property type="entry name" value="CarboxyPept-like_regulatory"/>
</dbReference>
<evidence type="ECO:0000256" key="9">
    <source>
        <dbReference type="ARBA" id="ARBA00023237"/>
    </source>
</evidence>
<dbReference type="PANTHER" id="PTHR30069:SF29">
    <property type="entry name" value="HEMOGLOBIN AND HEMOGLOBIN-HAPTOGLOBIN-BINDING PROTEIN 1-RELATED"/>
    <property type="match status" value="1"/>
</dbReference>
<dbReference type="InterPro" id="IPR000531">
    <property type="entry name" value="Beta-barrel_TonB"/>
</dbReference>
<keyword evidence="4 10" id="KW-0812">Transmembrane</keyword>
<dbReference type="Pfam" id="PF00593">
    <property type="entry name" value="TonB_dep_Rec_b-barrel"/>
    <property type="match status" value="1"/>
</dbReference>
<dbReference type="NCBIfam" id="TIGR04057">
    <property type="entry name" value="SusC_RagA_signa"/>
    <property type="match status" value="1"/>
</dbReference>
<dbReference type="InterPro" id="IPR012910">
    <property type="entry name" value="Plug_dom"/>
</dbReference>